<keyword evidence="2" id="KW-1185">Reference proteome</keyword>
<name>A0AAE1DF51_9GAST</name>
<dbReference type="Proteomes" id="UP001283361">
    <property type="component" value="Unassembled WGS sequence"/>
</dbReference>
<gene>
    <name evidence="1" type="ORF">RRG08_031050</name>
</gene>
<dbReference type="EMBL" id="JAWDGP010004062">
    <property type="protein sequence ID" value="KAK3768256.1"/>
    <property type="molecule type" value="Genomic_DNA"/>
</dbReference>
<organism evidence="1 2">
    <name type="scientific">Elysia crispata</name>
    <name type="common">lettuce slug</name>
    <dbReference type="NCBI Taxonomy" id="231223"/>
    <lineage>
        <taxon>Eukaryota</taxon>
        <taxon>Metazoa</taxon>
        <taxon>Spiralia</taxon>
        <taxon>Lophotrochozoa</taxon>
        <taxon>Mollusca</taxon>
        <taxon>Gastropoda</taxon>
        <taxon>Heterobranchia</taxon>
        <taxon>Euthyneura</taxon>
        <taxon>Panpulmonata</taxon>
        <taxon>Sacoglossa</taxon>
        <taxon>Placobranchoidea</taxon>
        <taxon>Plakobranchidae</taxon>
        <taxon>Elysia</taxon>
    </lineage>
</organism>
<comment type="caution">
    <text evidence="1">The sequence shown here is derived from an EMBL/GenBank/DDBJ whole genome shotgun (WGS) entry which is preliminary data.</text>
</comment>
<accession>A0AAE1DF51</accession>
<evidence type="ECO:0000313" key="2">
    <source>
        <dbReference type="Proteomes" id="UP001283361"/>
    </source>
</evidence>
<proteinExistence type="predicted"/>
<protein>
    <submittedName>
        <fullName evidence="1">Uncharacterized protein</fullName>
    </submittedName>
</protein>
<evidence type="ECO:0000313" key="1">
    <source>
        <dbReference type="EMBL" id="KAK3768256.1"/>
    </source>
</evidence>
<reference evidence="1" key="1">
    <citation type="journal article" date="2023" name="G3 (Bethesda)">
        <title>A reference genome for the long-term kleptoplast-retaining sea slug Elysia crispata morphotype clarki.</title>
        <authorList>
            <person name="Eastman K.E."/>
            <person name="Pendleton A.L."/>
            <person name="Shaikh M.A."/>
            <person name="Suttiyut T."/>
            <person name="Ogas R."/>
            <person name="Tomko P."/>
            <person name="Gavelis G."/>
            <person name="Widhalm J.R."/>
            <person name="Wisecaver J.H."/>
        </authorList>
    </citation>
    <scope>NUCLEOTIDE SEQUENCE</scope>
    <source>
        <strain evidence="1">ECLA1</strain>
    </source>
</reference>
<dbReference type="AlphaFoldDB" id="A0AAE1DF51"/>
<sequence>MTLRLKRRASKFFAGDLTKRVTALEWPGVAASRLPDQTECPTRGWFTELPPTPPQAVAVREPRPPVFQRAGAEPVSVNFGPFY</sequence>